<feature type="region of interest" description="Disordered" evidence="5">
    <location>
        <begin position="16"/>
        <end position="44"/>
    </location>
</feature>
<accession>A0ABW2WPY2</accession>
<evidence type="ECO:0000256" key="3">
    <source>
        <dbReference type="ARBA" id="ARBA00022898"/>
    </source>
</evidence>
<dbReference type="InterPro" id="IPR000277">
    <property type="entry name" value="Cys/Met-Metab_PyrdxlP-dep_enz"/>
</dbReference>
<name>A0ABW2WPY2_9ACTN</name>
<dbReference type="EMBL" id="JBHTGL010000008">
    <property type="protein sequence ID" value="MFD0623492.1"/>
    <property type="molecule type" value="Genomic_DNA"/>
</dbReference>
<dbReference type="InterPro" id="IPR015421">
    <property type="entry name" value="PyrdxlP-dep_Trfase_major"/>
</dbReference>
<evidence type="ECO:0000256" key="5">
    <source>
        <dbReference type="SAM" id="MobiDB-lite"/>
    </source>
</evidence>
<proteinExistence type="inferred from homology"/>
<comment type="similarity">
    <text evidence="2 4">Belongs to the trans-sulfuration enzymes family.</text>
</comment>
<protein>
    <submittedName>
        <fullName evidence="6">PLP-dependent transferase</fullName>
    </submittedName>
</protein>
<evidence type="ECO:0000313" key="7">
    <source>
        <dbReference type="Proteomes" id="UP001596915"/>
    </source>
</evidence>
<evidence type="ECO:0000313" key="6">
    <source>
        <dbReference type="EMBL" id="MFD0623492.1"/>
    </source>
</evidence>
<organism evidence="6 7">
    <name type="scientific">Streptomyces sanglieri</name>
    <dbReference type="NCBI Taxonomy" id="193460"/>
    <lineage>
        <taxon>Bacteria</taxon>
        <taxon>Bacillati</taxon>
        <taxon>Actinomycetota</taxon>
        <taxon>Actinomycetes</taxon>
        <taxon>Kitasatosporales</taxon>
        <taxon>Streptomycetaceae</taxon>
        <taxon>Streptomyces</taxon>
    </lineage>
</organism>
<dbReference type="InterPro" id="IPR054542">
    <property type="entry name" value="Cys_met_metab_PP"/>
</dbReference>
<dbReference type="SUPFAM" id="SSF53383">
    <property type="entry name" value="PLP-dependent transferases"/>
    <property type="match status" value="1"/>
</dbReference>
<sequence length="44" mass="4551">MGADLVVHSATKYIGGHSDATGGVVRQWTPSTAGTSRPPGSRQR</sequence>
<dbReference type="GO" id="GO:0016740">
    <property type="term" value="F:transferase activity"/>
    <property type="evidence" value="ECO:0007669"/>
    <property type="project" value="UniProtKB-KW"/>
</dbReference>
<dbReference type="Proteomes" id="UP001596915">
    <property type="component" value="Unassembled WGS sequence"/>
</dbReference>
<gene>
    <name evidence="6" type="ORF">ACFQ2K_12525</name>
</gene>
<evidence type="ECO:0000256" key="1">
    <source>
        <dbReference type="ARBA" id="ARBA00001933"/>
    </source>
</evidence>
<dbReference type="Pfam" id="PF01053">
    <property type="entry name" value="Cys_Met_Meta_PP"/>
    <property type="match status" value="1"/>
</dbReference>
<keyword evidence="6" id="KW-0808">Transferase</keyword>
<comment type="cofactor">
    <cofactor evidence="1 4">
        <name>pyridoxal 5'-phosphate</name>
        <dbReference type="ChEBI" id="CHEBI:597326"/>
    </cofactor>
</comment>
<dbReference type="InterPro" id="IPR015424">
    <property type="entry name" value="PyrdxlP-dep_Trfase"/>
</dbReference>
<keyword evidence="7" id="KW-1185">Reference proteome</keyword>
<evidence type="ECO:0000256" key="4">
    <source>
        <dbReference type="RuleBase" id="RU362118"/>
    </source>
</evidence>
<keyword evidence="3 4" id="KW-0663">Pyridoxal phosphate</keyword>
<dbReference type="Gene3D" id="3.40.640.10">
    <property type="entry name" value="Type I PLP-dependent aspartate aminotransferase-like (Major domain)"/>
    <property type="match status" value="1"/>
</dbReference>
<evidence type="ECO:0000256" key="2">
    <source>
        <dbReference type="ARBA" id="ARBA00009077"/>
    </source>
</evidence>
<dbReference type="PROSITE" id="PS00868">
    <property type="entry name" value="CYS_MET_METAB_PP"/>
    <property type="match status" value="1"/>
</dbReference>
<comment type="caution">
    <text evidence="6">The sequence shown here is derived from an EMBL/GenBank/DDBJ whole genome shotgun (WGS) entry which is preliminary data.</text>
</comment>
<reference evidence="7" key="1">
    <citation type="journal article" date="2019" name="Int. J. Syst. Evol. Microbiol.">
        <title>The Global Catalogue of Microorganisms (GCM) 10K type strain sequencing project: providing services to taxonomists for standard genome sequencing and annotation.</title>
        <authorList>
            <consortium name="The Broad Institute Genomics Platform"/>
            <consortium name="The Broad Institute Genome Sequencing Center for Infectious Disease"/>
            <person name="Wu L."/>
            <person name="Ma J."/>
        </authorList>
    </citation>
    <scope>NUCLEOTIDE SEQUENCE [LARGE SCALE GENOMIC DNA]</scope>
    <source>
        <strain evidence="7">JCM 12607</strain>
    </source>
</reference>